<dbReference type="PANTHER" id="PTHR34606">
    <property type="entry name" value="BON DOMAIN-CONTAINING PROTEIN"/>
    <property type="match status" value="1"/>
</dbReference>
<dbReference type="PANTHER" id="PTHR34606:SF15">
    <property type="entry name" value="BON DOMAIN-CONTAINING PROTEIN"/>
    <property type="match status" value="1"/>
</dbReference>
<reference evidence="2 3" key="1">
    <citation type="submission" date="2023-06" db="EMBL/GenBank/DDBJ databases">
        <authorList>
            <person name="Oyuntsetseg B."/>
            <person name="Kim S.B."/>
        </authorList>
    </citation>
    <scope>NUCLEOTIDE SEQUENCE [LARGE SCALE GENOMIC DNA]</scope>
    <source>
        <strain evidence="2 3">2-15</strain>
    </source>
</reference>
<sequence length="224" mass="23773">MTQTQHRADHELQNAIADELVWTPSVDAEQIGVAVTDGAATLTGTVGTYPEKEEALRAATRVHGVTVTGDQIVVQHKGGIPQDADLAREAAIVFDRRTVVIPRGSVQVEVQDHVLTLRGSVAWQYQREAARHAIAMLPGVSGVRNLIVVKPSAEVTPAETQGRIAAALRRHAPSGAQHVEVEVTGSQVTLTGTASSSTERRQAEQAAWFATGVTAVDNQVTLVG</sequence>
<protein>
    <submittedName>
        <fullName evidence="2">BON domain-containing protein</fullName>
    </submittedName>
</protein>
<feature type="domain" description="BON" evidence="1">
    <location>
        <begin position="82"/>
        <end position="151"/>
    </location>
</feature>
<dbReference type="InterPro" id="IPR051686">
    <property type="entry name" value="Lipoprotein_DolP"/>
</dbReference>
<dbReference type="InterPro" id="IPR007055">
    <property type="entry name" value="BON_dom"/>
</dbReference>
<keyword evidence="3" id="KW-1185">Reference proteome</keyword>
<dbReference type="Pfam" id="PF04972">
    <property type="entry name" value="BON"/>
    <property type="match status" value="3"/>
</dbReference>
<dbReference type="EMBL" id="CP127294">
    <property type="protein sequence ID" value="WIX75142.1"/>
    <property type="molecule type" value="Genomic_DNA"/>
</dbReference>
<name>A0A9Y2I7S7_9PSEU</name>
<proteinExistence type="predicted"/>
<evidence type="ECO:0000313" key="2">
    <source>
        <dbReference type="EMBL" id="WIX75142.1"/>
    </source>
</evidence>
<dbReference type="PROSITE" id="PS50914">
    <property type="entry name" value="BON"/>
    <property type="match status" value="3"/>
</dbReference>
<dbReference type="KEGG" id="acab:QRX50_26730"/>
<gene>
    <name evidence="2" type="ORF">QRX50_26730</name>
</gene>
<dbReference type="Proteomes" id="UP001236014">
    <property type="component" value="Chromosome"/>
</dbReference>
<dbReference type="SMART" id="SM00749">
    <property type="entry name" value="BON"/>
    <property type="match status" value="2"/>
</dbReference>
<dbReference type="InterPro" id="IPR014004">
    <property type="entry name" value="Transpt-assoc_nodulatn_dom_bac"/>
</dbReference>
<dbReference type="AlphaFoldDB" id="A0A9Y2I7S7"/>
<accession>A0A9Y2I7S7</accession>
<organism evidence="2 3">
    <name type="scientific">Amycolatopsis carbonis</name>
    <dbReference type="NCBI Taxonomy" id="715471"/>
    <lineage>
        <taxon>Bacteria</taxon>
        <taxon>Bacillati</taxon>
        <taxon>Actinomycetota</taxon>
        <taxon>Actinomycetes</taxon>
        <taxon>Pseudonocardiales</taxon>
        <taxon>Pseudonocardiaceae</taxon>
        <taxon>Amycolatopsis</taxon>
    </lineage>
</organism>
<feature type="domain" description="BON" evidence="1">
    <location>
        <begin position="156"/>
        <end position="224"/>
    </location>
</feature>
<dbReference type="Gene3D" id="3.30.1340.30">
    <property type="match status" value="3"/>
</dbReference>
<evidence type="ECO:0000259" key="1">
    <source>
        <dbReference type="PROSITE" id="PS50914"/>
    </source>
</evidence>
<feature type="domain" description="BON" evidence="1">
    <location>
        <begin position="8"/>
        <end position="76"/>
    </location>
</feature>
<dbReference type="RefSeq" id="WP_285965919.1">
    <property type="nucleotide sequence ID" value="NZ_CP127294.1"/>
</dbReference>
<evidence type="ECO:0000313" key="3">
    <source>
        <dbReference type="Proteomes" id="UP001236014"/>
    </source>
</evidence>